<evidence type="ECO:0000313" key="2">
    <source>
        <dbReference type="EMBL" id="OEK09882.1"/>
    </source>
</evidence>
<dbReference type="OrthoDB" id="677437at2"/>
<proteinExistence type="predicted"/>
<comment type="caution">
    <text evidence="2">The sequence shown here is derived from an EMBL/GenBank/DDBJ whole genome shotgun (WGS) entry which is preliminary data.</text>
</comment>
<gene>
    <name evidence="2" type="ORF">A8C32_10255</name>
</gene>
<dbReference type="RefSeq" id="WP_069828542.1">
    <property type="nucleotide sequence ID" value="NZ_MDJD01000006.1"/>
</dbReference>
<sequence length="170" mass="19660">MSKKVDFELKESILELQILRKKTKSSRIEKRLLFLILKDEAKYSTREQLADYLNINEATLRIWSKIYIESGLASLLTISSGGPNNTKVSSNVHKGLEEKLNDSSNPLLGYNDAVSWVKKTFDIDIKYNTLRTYMKRHFGTKLKVPRKSHYKKEEQAIDVFKKLSNSTKSN</sequence>
<dbReference type="InterPro" id="IPR025959">
    <property type="entry name" value="Winged_HTH_dom"/>
</dbReference>
<evidence type="ECO:0000313" key="3">
    <source>
        <dbReference type="Proteomes" id="UP000095713"/>
    </source>
</evidence>
<reference evidence="2 3" key="1">
    <citation type="submission" date="2016-05" db="EMBL/GenBank/DDBJ databases">
        <title>Draft Genome Sequence of Algibacter sp. Strain SK-16 Isolated from the Surface Water of Aburatsubo Inlet.</title>
        <authorList>
            <person name="Wong S.-K."/>
            <person name="Yoshizawa S."/>
            <person name="Nakajima Y."/>
            <person name="Ogura Y."/>
            <person name="Tetsuya H."/>
            <person name="Hamasaki K."/>
        </authorList>
    </citation>
    <scope>NUCLEOTIDE SEQUENCE [LARGE SCALE GENOMIC DNA]</scope>
    <source>
        <strain evidence="2 3">SK-16</strain>
    </source>
</reference>
<feature type="domain" description="Winged helix-turn helix" evidence="1">
    <location>
        <begin position="113"/>
        <end position="162"/>
    </location>
</feature>
<dbReference type="Proteomes" id="UP000095713">
    <property type="component" value="Unassembled WGS sequence"/>
</dbReference>
<keyword evidence="3" id="KW-1185">Reference proteome</keyword>
<evidence type="ECO:0000259" key="1">
    <source>
        <dbReference type="Pfam" id="PF13592"/>
    </source>
</evidence>
<dbReference type="EMBL" id="MDJD01000006">
    <property type="protein sequence ID" value="OEK09882.1"/>
    <property type="molecule type" value="Genomic_DNA"/>
</dbReference>
<organism evidence="2 3">
    <name type="scientific">Flavivirga aquatica</name>
    <dbReference type="NCBI Taxonomy" id="1849968"/>
    <lineage>
        <taxon>Bacteria</taxon>
        <taxon>Pseudomonadati</taxon>
        <taxon>Bacteroidota</taxon>
        <taxon>Flavobacteriia</taxon>
        <taxon>Flavobacteriales</taxon>
        <taxon>Flavobacteriaceae</taxon>
        <taxon>Flavivirga</taxon>
    </lineage>
</organism>
<dbReference type="AlphaFoldDB" id="A0A1E5TEU2"/>
<dbReference type="Pfam" id="PF13592">
    <property type="entry name" value="HTH_33"/>
    <property type="match status" value="1"/>
</dbReference>
<name>A0A1E5TEU2_9FLAO</name>
<accession>A0A1E5TEU2</accession>
<protein>
    <recommendedName>
        <fullName evidence="1">Winged helix-turn helix domain-containing protein</fullName>
    </recommendedName>
</protein>